<protein>
    <recommendedName>
        <fullName evidence="3">Protein kinase domain-containing protein</fullName>
    </recommendedName>
</protein>
<dbReference type="RefSeq" id="WP_179758038.1">
    <property type="nucleotide sequence ID" value="NZ_JACCBU010000001.1"/>
</dbReference>
<dbReference type="EMBL" id="JACCBU010000001">
    <property type="protein sequence ID" value="NYE75550.1"/>
    <property type="molecule type" value="Genomic_DNA"/>
</dbReference>
<comment type="caution">
    <text evidence="1">The sequence shown here is derived from an EMBL/GenBank/DDBJ whole genome shotgun (WGS) entry which is preliminary data.</text>
</comment>
<dbReference type="SUPFAM" id="SSF56112">
    <property type="entry name" value="Protein kinase-like (PK-like)"/>
    <property type="match status" value="1"/>
</dbReference>
<evidence type="ECO:0008006" key="3">
    <source>
        <dbReference type="Google" id="ProtNLM"/>
    </source>
</evidence>
<gene>
    <name evidence="1" type="ORF">BKA15_006879</name>
</gene>
<proteinExistence type="predicted"/>
<accession>A0A7Y9IEZ9</accession>
<dbReference type="InterPro" id="IPR011009">
    <property type="entry name" value="Kinase-like_dom_sf"/>
</dbReference>
<organism evidence="1 2">
    <name type="scientific">Microlunatus parietis</name>
    <dbReference type="NCBI Taxonomy" id="682979"/>
    <lineage>
        <taxon>Bacteria</taxon>
        <taxon>Bacillati</taxon>
        <taxon>Actinomycetota</taxon>
        <taxon>Actinomycetes</taxon>
        <taxon>Propionibacteriales</taxon>
        <taxon>Propionibacteriaceae</taxon>
        <taxon>Microlunatus</taxon>
    </lineage>
</organism>
<dbReference type="AlphaFoldDB" id="A0A7Y9IEZ9"/>
<evidence type="ECO:0000313" key="2">
    <source>
        <dbReference type="Proteomes" id="UP000569914"/>
    </source>
</evidence>
<name>A0A7Y9IEZ9_9ACTN</name>
<evidence type="ECO:0000313" key="1">
    <source>
        <dbReference type="EMBL" id="NYE75550.1"/>
    </source>
</evidence>
<sequence>MDSARRRARYAKLSTELAHLDDAALRSLVGGPATAPGWGDVRTVEVAGEQVFVKIIPLTDLELSRSYSTRNHYRLPSFYQYGVWSAGFGAWREIVGHLTTTNWVLGEASAAFPLTYHVRVLRRTGRTAGLPDLDHYVRYWNSSRSIERYVTERAGGTHEAMIFLELLPHSLADWLARRPEDAPRLIGQLIDTAGFLRGQGIAHFDAHLGNLMTDGETSYVTDFGLLLDARFDLTAREREFLARHRLFDVGEILTAFGAQLEFWFRSLPPGDQEKAGAMIDADADAGPTLRRNLVRHAERLDGLAHPALVEAVVRYRPVIEFMNDFFEALRANPRKNTRYDESQLQGLLRDTGVPTD</sequence>
<keyword evidence="2" id="KW-1185">Reference proteome</keyword>
<reference evidence="1 2" key="1">
    <citation type="submission" date="2020-07" db="EMBL/GenBank/DDBJ databases">
        <title>Sequencing the genomes of 1000 actinobacteria strains.</title>
        <authorList>
            <person name="Klenk H.-P."/>
        </authorList>
    </citation>
    <scope>NUCLEOTIDE SEQUENCE [LARGE SCALE GENOMIC DNA]</scope>
    <source>
        <strain evidence="1 2">DSM 22083</strain>
    </source>
</reference>
<dbReference type="Gene3D" id="1.10.510.10">
    <property type="entry name" value="Transferase(Phosphotransferase) domain 1"/>
    <property type="match status" value="1"/>
</dbReference>
<dbReference type="Proteomes" id="UP000569914">
    <property type="component" value="Unassembled WGS sequence"/>
</dbReference>